<reference evidence="8" key="2">
    <citation type="submission" date="2025-09" db="UniProtKB">
        <authorList>
            <consortium name="Ensembl"/>
        </authorList>
    </citation>
    <scope>IDENTIFICATION</scope>
</reference>
<dbReference type="PANTHER" id="PTHR21551:SF3">
    <property type="entry name" value="PROTEIN PAT1 HOMOLOG 2"/>
    <property type="match status" value="1"/>
</dbReference>
<keyword evidence="5" id="KW-0694">RNA-binding</keyword>
<protein>
    <submittedName>
        <fullName evidence="8">PAT1 homolog 2</fullName>
    </submittedName>
</protein>
<proteinExistence type="inferred from homology"/>
<evidence type="ECO:0000256" key="5">
    <source>
        <dbReference type="ARBA" id="ARBA00022884"/>
    </source>
</evidence>
<dbReference type="Ensembl" id="ENSCWAT00000005812.1">
    <property type="protein sequence ID" value="ENSCWAP00000005374.1"/>
    <property type="gene ID" value="ENSCWAG00000004115.1"/>
</dbReference>
<evidence type="ECO:0000256" key="4">
    <source>
        <dbReference type="ARBA" id="ARBA00022490"/>
    </source>
</evidence>
<keyword evidence="6" id="KW-0539">Nucleus</keyword>
<evidence type="ECO:0000256" key="2">
    <source>
        <dbReference type="ARBA" id="ARBA00004496"/>
    </source>
</evidence>
<dbReference type="GeneTree" id="ENSGT00520000055649"/>
<dbReference type="GO" id="GO:0000290">
    <property type="term" value="P:deadenylation-dependent decapping of nuclear-transcribed mRNA"/>
    <property type="evidence" value="ECO:0007669"/>
    <property type="project" value="InterPro"/>
</dbReference>
<comment type="similarity">
    <text evidence="3">Belongs to the PAT1 family.</text>
</comment>
<dbReference type="Pfam" id="PF09770">
    <property type="entry name" value="PAT1"/>
    <property type="match status" value="1"/>
</dbReference>
<evidence type="ECO:0000313" key="8">
    <source>
        <dbReference type="Ensembl" id="ENSCWAP00000005374.1"/>
    </source>
</evidence>
<dbReference type="InterPro" id="IPR019167">
    <property type="entry name" value="PAT1_dom"/>
</dbReference>
<reference evidence="8" key="1">
    <citation type="submission" date="2025-08" db="UniProtKB">
        <authorList>
            <consortium name="Ensembl"/>
        </authorList>
    </citation>
    <scope>IDENTIFICATION</scope>
</reference>
<dbReference type="InterPro" id="IPR039900">
    <property type="entry name" value="Pat1-like"/>
</dbReference>
<evidence type="ECO:0000256" key="3">
    <source>
        <dbReference type="ARBA" id="ARBA00009138"/>
    </source>
</evidence>
<keyword evidence="4" id="KW-0963">Cytoplasm</keyword>
<evidence type="ECO:0000256" key="1">
    <source>
        <dbReference type="ARBA" id="ARBA00004123"/>
    </source>
</evidence>
<dbReference type="GO" id="GO:0005634">
    <property type="term" value="C:nucleus"/>
    <property type="evidence" value="ECO:0007669"/>
    <property type="project" value="UniProtKB-SubCell"/>
</dbReference>
<dbReference type="GO" id="GO:0003723">
    <property type="term" value="F:RNA binding"/>
    <property type="evidence" value="ECO:0007669"/>
    <property type="project" value="UniProtKB-KW"/>
</dbReference>
<dbReference type="GO" id="GO:0000932">
    <property type="term" value="C:P-body"/>
    <property type="evidence" value="ECO:0007669"/>
    <property type="project" value="TreeGrafter"/>
</dbReference>
<organism evidence="8 9">
    <name type="scientific">Catagonus wagneri</name>
    <name type="common">Chacoan peccary</name>
    <dbReference type="NCBI Taxonomy" id="51154"/>
    <lineage>
        <taxon>Eukaryota</taxon>
        <taxon>Metazoa</taxon>
        <taxon>Chordata</taxon>
        <taxon>Craniata</taxon>
        <taxon>Vertebrata</taxon>
        <taxon>Euteleostomi</taxon>
        <taxon>Mammalia</taxon>
        <taxon>Eutheria</taxon>
        <taxon>Laurasiatheria</taxon>
        <taxon>Artiodactyla</taxon>
        <taxon>Suina</taxon>
        <taxon>Tayassuidae</taxon>
        <taxon>Catagonus</taxon>
    </lineage>
</organism>
<accession>A0A8C3VVX3</accession>
<comment type="subcellular location">
    <subcellularLocation>
        <location evidence="2">Cytoplasm</location>
    </subcellularLocation>
    <subcellularLocation>
        <location evidence="1">Nucleus</location>
    </subcellularLocation>
</comment>
<dbReference type="Proteomes" id="UP000694540">
    <property type="component" value="Unplaced"/>
</dbReference>
<evidence type="ECO:0000256" key="6">
    <source>
        <dbReference type="ARBA" id="ARBA00023242"/>
    </source>
</evidence>
<name>A0A8C3VVX3_9CETA</name>
<evidence type="ECO:0000313" key="9">
    <source>
        <dbReference type="Proteomes" id="UP000694540"/>
    </source>
</evidence>
<evidence type="ECO:0000259" key="7">
    <source>
        <dbReference type="Pfam" id="PF09770"/>
    </source>
</evidence>
<feature type="domain" description="mRNA decay factor PAT1" evidence="7">
    <location>
        <begin position="74"/>
        <end position="210"/>
    </location>
</feature>
<dbReference type="PANTHER" id="PTHR21551">
    <property type="entry name" value="TOPOISOMERASE II-ASSOCIATED PROTEIN PAT1"/>
    <property type="match status" value="1"/>
</dbReference>
<dbReference type="AlphaFoldDB" id="A0A8C3VVX3"/>
<keyword evidence="9" id="KW-1185">Reference proteome</keyword>
<sequence>MSQKEKDWVVKMQMVQLQSENPRLDDYYYQEYYRKLEKKQAEEERLGRRTRVESLKLVTPYIQKAEAYESVVRIKGSLGQVAVSTCFNPRRAIDAVPHGTQEQTGATSSQRLQILCRIEKMFLQLLEIEEGQQDVTSQPCDPEQQSNQAEKLFQALKTHEQNNLEEAEDGVLQVLSIRKGKALIARLLPFLPQDRAVSLLLTITRHLPFLIRRDVTDQALHLLFNPLSKCISHLTFHELLQGLQGLMQLPPGCSERPVPVVLQNQFGISLLYTLLSHGEQLVSLDSSFEEPNSDHTAWTDMVVLTAWEISQMPTACLAEPLTFPSNLLPLFCRHVDKQLVQQLEARMK</sequence>
<gene>
    <name evidence="8" type="primary">PATL2</name>
</gene>
<dbReference type="GO" id="GO:0033962">
    <property type="term" value="P:P-body assembly"/>
    <property type="evidence" value="ECO:0007669"/>
    <property type="project" value="TreeGrafter"/>
</dbReference>